<dbReference type="InterPro" id="IPR007033">
    <property type="entry name" value="GORAB"/>
</dbReference>
<dbReference type="Proteomes" id="UP001217089">
    <property type="component" value="Unassembled WGS sequence"/>
</dbReference>
<dbReference type="Pfam" id="PF03221">
    <property type="entry name" value="HTH_Tnp_Tc5"/>
    <property type="match status" value="1"/>
</dbReference>
<keyword evidence="7 10" id="KW-0175">Coiled coil</keyword>
<dbReference type="EMBL" id="JARBDR010000919">
    <property type="protein sequence ID" value="KAJ8301044.1"/>
    <property type="molecule type" value="Genomic_DNA"/>
</dbReference>
<sequence length="743" mass="83799">MEVQGSATKTLRNLLEHVSSTSTGDRQNEPTHEIITISQTGIKTSPILQQPVIKNEFSYVTSPNVTFESLAGHQITFDDSLVRRTRTVIPLSVKCQITKMAEENPRVTQGEIAQMFGIDRTTVSKILKRRREYIEDTSVQAPKMKMSRLMMNAPINTELEEALHKWYLKLREQNIVMTQSMIIEKAETLGPAYGAAAYSFDKNWLNQFLDRYKITCKDVFVTDIEASVHHNSSQFSAAESNQSDQIDITNIVSQYPLNQFGLSPDIKAGMALKAGSLKKAKAQNIERLLHRAANAPSSTISSSQRLLQPKPTSQPIPNHACHSGSNKIPKERVQAVNSTSVSESDITSSNMKVEDPNMEMYLIKEEVDPVEINAEEALSREMGNLEKFRESQKHMEEANKQRKALLAKTLNERQRKAREEAEKLSHIQKELHKLDNLLSADVTVIRSRIEIASRDFLEAQKRYDRAEREFVEAKMELQSTSELKEQLTEHLYTIIHQNEVRKSKKLAELMKELEMDSNDECVQLPELPPLSSFSSMPAAQTFHSPKSPTSEKSPEKPKNSEKELSEKSPKENQESTLSQEKQSEVSDQQKEKESVSDETEKDAKMTHFDSVNRNEDLINFSPSKTSTNTLNSKPDSDSSVEKSESDNQQDSVEVASKSPQDVSNTEKSDSQVVIKDSQSKVSHSNCEQNSTSEISDKIVKNAEVQNDKEKAEEENSVIAKTPEVEIPSSWTLNLVNIKKEPDT</sequence>
<proteinExistence type="inferred from homology"/>
<evidence type="ECO:0000256" key="1">
    <source>
        <dbReference type="ARBA" id="ARBA00004496"/>
    </source>
</evidence>
<feature type="region of interest" description="Disordered" evidence="11">
    <location>
        <begin position="523"/>
        <end position="720"/>
    </location>
</feature>
<evidence type="ECO:0000256" key="3">
    <source>
        <dbReference type="ARBA" id="ARBA00005599"/>
    </source>
</evidence>
<evidence type="ECO:0000256" key="4">
    <source>
        <dbReference type="ARBA" id="ARBA00014130"/>
    </source>
</evidence>
<dbReference type="PANTHER" id="PTHR21470">
    <property type="entry name" value="RAB6-INTERACTING PROTEIN GORAB"/>
    <property type="match status" value="1"/>
</dbReference>
<dbReference type="Pfam" id="PF04218">
    <property type="entry name" value="CENP-B_N"/>
    <property type="match status" value="1"/>
</dbReference>
<keyword evidence="14" id="KW-1185">Reference proteome</keyword>
<dbReference type="PANTHER" id="PTHR21470:SF2">
    <property type="entry name" value="RAB6-INTERACTING GOLGIN"/>
    <property type="match status" value="1"/>
</dbReference>
<evidence type="ECO:0000256" key="7">
    <source>
        <dbReference type="ARBA" id="ARBA00023054"/>
    </source>
</evidence>
<evidence type="ECO:0000256" key="5">
    <source>
        <dbReference type="ARBA" id="ARBA00022490"/>
    </source>
</evidence>
<keyword evidence="8" id="KW-0238">DNA-binding</keyword>
<dbReference type="InterPro" id="IPR007889">
    <property type="entry name" value="HTH_Psq"/>
</dbReference>
<protein>
    <recommendedName>
        <fullName evidence="4">RAB6-interacting golgin</fullName>
    </recommendedName>
</protein>
<dbReference type="Gene3D" id="1.10.10.60">
    <property type="entry name" value="Homeodomain-like"/>
    <property type="match status" value="2"/>
</dbReference>
<feature type="compositionally biased region" description="Polar residues" evidence="11">
    <location>
        <begin position="620"/>
        <end position="631"/>
    </location>
</feature>
<feature type="region of interest" description="Disordered" evidence="11">
    <location>
        <begin position="294"/>
        <end position="326"/>
    </location>
</feature>
<gene>
    <name evidence="13" type="ORF">KUTeg_022563</name>
</gene>
<accession>A0ABQ9E6S4</accession>
<keyword evidence="5" id="KW-0963">Cytoplasm</keyword>
<dbReference type="SUPFAM" id="SSF46689">
    <property type="entry name" value="Homeodomain-like"/>
    <property type="match status" value="2"/>
</dbReference>
<feature type="compositionally biased region" description="Basic and acidic residues" evidence="11">
    <location>
        <begin position="634"/>
        <end position="645"/>
    </location>
</feature>
<dbReference type="InterPro" id="IPR009057">
    <property type="entry name" value="Homeodomain-like_sf"/>
</dbReference>
<feature type="compositionally biased region" description="Polar residues" evidence="11">
    <location>
        <begin position="295"/>
        <end position="316"/>
    </location>
</feature>
<evidence type="ECO:0000256" key="9">
    <source>
        <dbReference type="ARBA" id="ARBA00023242"/>
    </source>
</evidence>
<feature type="compositionally biased region" description="Basic and acidic residues" evidence="11">
    <location>
        <begin position="581"/>
        <end position="595"/>
    </location>
</feature>
<feature type="domain" description="HTH CENPB-type" evidence="12">
    <location>
        <begin position="147"/>
        <end position="218"/>
    </location>
</feature>
<evidence type="ECO:0000256" key="2">
    <source>
        <dbReference type="ARBA" id="ARBA00004555"/>
    </source>
</evidence>
<evidence type="ECO:0000259" key="12">
    <source>
        <dbReference type="PROSITE" id="PS51253"/>
    </source>
</evidence>
<comment type="caution">
    <text evidence="13">The sequence shown here is derived from an EMBL/GenBank/DDBJ whole genome shotgun (WGS) entry which is preliminary data.</text>
</comment>
<evidence type="ECO:0000313" key="13">
    <source>
        <dbReference type="EMBL" id="KAJ8301044.1"/>
    </source>
</evidence>
<comment type="similarity">
    <text evidence="3">Belongs to the GORAB family.</text>
</comment>
<feature type="compositionally biased region" description="Basic and acidic residues" evidence="11">
    <location>
        <begin position="552"/>
        <end position="573"/>
    </location>
</feature>
<reference evidence="13 14" key="1">
    <citation type="submission" date="2022-12" db="EMBL/GenBank/DDBJ databases">
        <title>Chromosome-level genome of Tegillarca granosa.</title>
        <authorList>
            <person name="Kim J."/>
        </authorList>
    </citation>
    <scope>NUCLEOTIDE SEQUENCE [LARGE SCALE GENOMIC DNA]</scope>
    <source>
        <strain evidence="13">Teg-2019</strain>
        <tissue evidence="13">Adductor muscle</tissue>
    </source>
</reference>
<organism evidence="13 14">
    <name type="scientific">Tegillarca granosa</name>
    <name type="common">Malaysian cockle</name>
    <name type="synonym">Anadara granosa</name>
    <dbReference type="NCBI Taxonomy" id="220873"/>
    <lineage>
        <taxon>Eukaryota</taxon>
        <taxon>Metazoa</taxon>
        <taxon>Spiralia</taxon>
        <taxon>Lophotrochozoa</taxon>
        <taxon>Mollusca</taxon>
        <taxon>Bivalvia</taxon>
        <taxon>Autobranchia</taxon>
        <taxon>Pteriomorphia</taxon>
        <taxon>Arcoida</taxon>
        <taxon>Arcoidea</taxon>
        <taxon>Arcidae</taxon>
        <taxon>Tegillarca</taxon>
    </lineage>
</organism>
<feature type="coiled-coil region" evidence="10">
    <location>
        <begin position="388"/>
        <end position="483"/>
    </location>
</feature>
<evidence type="ECO:0000313" key="14">
    <source>
        <dbReference type="Proteomes" id="UP001217089"/>
    </source>
</evidence>
<dbReference type="InterPro" id="IPR006600">
    <property type="entry name" value="HTH_CenpB_DNA-bd_dom"/>
</dbReference>
<dbReference type="PROSITE" id="PS51253">
    <property type="entry name" value="HTH_CENPB"/>
    <property type="match status" value="1"/>
</dbReference>
<feature type="compositionally biased region" description="Polar residues" evidence="11">
    <location>
        <begin position="679"/>
        <end position="693"/>
    </location>
</feature>
<evidence type="ECO:0000256" key="11">
    <source>
        <dbReference type="SAM" id="MobiDB-lite"/>
    </source>
</evidence>
<dbReference type="SMART" id="SM00674">
    <property type="entry name" value="CENPB"/>
    <property type="match status" value="1"/>
</dbReference>
<feature type="compositionally biased region" description="Basic and acidic residues" evidence="11">
    <location>
        <begin position="601"/>
        <end position="616"/>
    </location>
</feature>
<name>A0ABQ9E6S4_TEGGR</name>
<evidence type="ECO:0000256" key="8">
    <source>
        <dbReference type="ARBA" id="ARBA00023125"/>
    </source>
</evidence>
<keyword evidence="6" id="KW-0333">Golgi apparatus</keyword>
<evidence type="ECO:0000256" key="10">
    <source>
        <dbReference type="SAM" id="Coils"/>
    </source>
</evidence>
<keyword evidence="9" id="KW-0539">Nucleus</keyword>
<comment type="subcellular location">
    <subcellularLocation>
        <location evidence="1">Cytoplasm</location>
    </subcellularLocation>
    <subcellularLocation>
        <location evidence="2">Golgi apparatus</location>
    </subcellularLocation>
</comment>
<feature type="compositionally biased region" description="Basic and acidic residues" evidence="11">
    <location>
        <begin position="694"/>
        <end position="713"/>
    </location>
</feature>
<evidence type="ECO:0000256" key="6">
    <source>
        <dbReference type="ARBA" id="ARBA00023034"/>
    </source>
</evidence>